<evidence type="ECO:0000313" key="5">
    <source>
        <dbReference type="EMBL" id="PQV45477.1"/>
    </source>
</evidence>
<dbReference type="Pfam" id="PF13419">
    <property type="entry name" value="HAD_2"/>
    <property type="match status" value="1"/>
</dbReference>
<gene>
    <name evidence="5" type="ORF">CLV33_11324</name>
</gene>
<dbReference type="InterPro" id="IPR023214">
    <property type="entry name" value="HAD_sf"/>
</dbReference>
<comment type="catalytic activity">
    <reaction evidence="1">
        <text>2-phosphoglycolate + H2O = glycolate + phosphate</text>
        <dbReference type="Rhea" id="RHEA:14369"/>
        <dbReference type="ChEBI" id="CHEBI:15377"/>
        <dbReference type="ChEBI" id="CHEBI:29805"/>
        <dbReference type="ChEBI" id="CHEBI:43474"/>
        <dbReference type="ChEBI" id="CHEBI:58033"/>
        <dbReference type="EC" id="3.1.3.18"/>
    </reaction>
</comment>
<dbReference type="EC" id="3.1.3.18" evidence="4"/>
<dbReference type="SFLD" id="SFLDS00003">
    <property type="entry name" value="Haloacid_Dehalogenase"/>
    <property type="match status" value="1"/>
</dbReference>
<dbReference type="InterPro" id="IPR006439">
    <property type="entry name" value="HAD-SF_hydro_IA"/>
</dbReference>
<dbReference type="RefSeq" id="WP_105474727.1">
    <property type="nucleotide sequence ID" value="NZ_PVEO01000013.1"/>
</dbReference>
<dbReference type="GO" id="GO:0006281">
    <property type="term" value="P:DNA repair"/>
    <property type="evidence" value="ECO:0007669"/>
    <property type="project" value="TreeGrafter"/>
</dbReference>
<dbReference type="GO" id="GO:0005829">
    <property type="term" value="C:cytosol"/>
    <property type="evidence" value="ECO:0007669"/>
    <property type="project" value="TreeGrafter"/>
</dbReference>
<dbReference type="GO" id="GO:0008967">
    <property type="term" value="F:phosphoglycolate phosphatase activity"/>
    <property type="evidence" value="ECO:0007669"/>
    <property type="project" value="UniProtKB-EC"/>
</dbReference>
<dbReference type="InterPro" id="IPR023198">
    <property type="entry name" value="PGP-like_dom2"/>
</dbReference>
<dbReference type="InterPro" id="IPR036412">
    <property type="entry name" value="HAD-like_sf"/>
</dbReference>
<dbReference type="SUPFAM" id="SSF56784">
    <property type="entry name" value="HAD-like"/>
    <property type="match status" value="1"/>
</dbReference>
<dbReference type="SFLD" id="SFLDG01129">
    <property type="entry name" value="C1.5:_HAD__Beta-PGM__Phosphata"/>
    <property type="match status" value="1"/>
</dbReference>
<comment type="caution">
    <text evidence="5">The sequence shown here is derived from an EMBL/GenBank/DDBJ whole genome shotgun (WGS) entry which is preliminary data.</text>
</comment>
<dbReference type="PROSITE" id="PS01228">
    <property type="entry name" value="COF_1"/>
    <property type="match status" value="1"/>
</dbReference>
<evidence type="ECO:0000256" key="2">
    <source>
        <dbReference type="ARBA" id="ARBA00004818"/>
    </source>
</evidence>
<organism evidence="5 6">
    <name type="scientific">Jejuia pallidilutea</name>
    <dbReference type="NCBI Taxonomy" id="504487"/>
    <lineage>
        <taxon>Bacteria</taxon>
        <taxon>Pseudomonadati</taxon>
        <taxon>Bacteroidota</taxon>
        <taxon>Flavobacteriia</taxon>
        <taxon>Flavobacteriales</taxon>
        <taxon>Flavobacteriaceae</taxon>
        <taxon>Jejuia</taxon>
    </lineage>
</organism>
<evidence type="ECO:0000256" key="3">
    <source>
        <dbReference type="ARBA" id="ARBA00006171"/>
    </source>
</evidence>
<dbReference type="Gene3D" id="3.40.50.1000">
    <property type="entry name" value="HAD superfamily/HAD-like"/>
    <property type="match status" value="1"/>
</dbReference>
<reference evidence="5 6" key="1">
    <citation type="submission" date="2018-02" db="EMBL/GenBank/DDBJ databases">
        <title>Genomic Encyclopedia of Archaeal and Bacterial Type Strains, Phase II (KMG-II): from individual species to whole genera.</title>
        <authorList>
            <person name="Goeker M."/>
        </authorList>
    </citation>
    <scope>NUCLEOTIDE SEQUENCE [LARGE SCALE GENOMIC DNA]</scope>
    <source>
        <strain evidence="5 6">DSM 21165</strain>
    </source>
</reference>
<dbReference type="AlphaFoldDB" id="A0A362WZH2"/>
<dbReference type="Gene3D" id="1.10.150.240">
    <property type="entry name" value="Putative phosphatase, domain 2"/>
    <property type="match status" value="1"/>
</dbReference>
<dbReference type="Proteomes" id="UP000251545">
    <property type="component" value="Unassembled WGS sequence"/>
</dbReference>
<evidence type="ECO:0000313" key="6">
    <source>
        <dbReference type="Proteomes" id="UP000251545"/>
    </source>
</evidence>
<dbReference type="PANTHER" id="PTHR43434:SF1">
    <property type="entry name" value="PHOSPHOGLYCOLATE PHOSPHATASE"/>
    <property type="match status" value="1"/>
</dbReference>
<evidence type="ECO:0000256" key="4">
    <source>
        <dbReference type="ARBA" id="ARBA00013078"/>
    </source>
</evidence>
<sequence>MMYKAVIFDLDGTLVNSIQDLGDAMNTVLKNRNYPIHNYNTYKLLVGSGIRTLVHRALPDANPNESEVDDSLSEMMGVYSNICTTKTRPYDGVLELLDALNSRNLKLNILSNKDEILTKRVADTILPKYFHQVLGLTIEALKKPNPEKALNICDSFGIKPEEVIFVGDTNIDIQTAKNANMLAVGVSWGFRDTQELIEQGADCILNTPLDLLKAL</sequence>
<dbReference type="EMBL" id="PVEO01000013">
    <property type="protein sequence ID" value="PQV45477.1"/>
    <property type="molecule type" value="Genomic_DNA"/>
</dbReference>
<evidence type="ECO:0000256" key="1">
    <source>
        <dbReference type="ARBA" id="ARBA00000830"/>
    </source>
</evidence>
<proteinExistence type="inferred from homology"/>
<accession>A0A362WZH2</accession>
<protein>
    <recommendedName>
        <fullName evidence="4">phosphoglycolate phosphatase</fullName>
        <ecNumber evidence="4">3.1.3.18</ecNumber>
    </recommendedName>
</protein>
<comment type="similarity">
    <text evidence="3">Belongs to the HAD-like hydrolase superfamily. CbbY/CbbZ/Gph/YieH family.</text>
</comment>
<dbReference type="InterPro" id="IPR041492">
    <property type="entry name" value="HAD_2"/>
</dbReference>
<comment type="pathway">
    <text evidence="2">Organic acid metabolism; glycolate biosynthesis; glycolate from 2-phosphoglycolate: step 1/1.</text>
</comment>
<dbReference type="SFLD" id="SFLDG01135">
    <property type="entry name" value="C1.5.6:_HAD__Beta-PGM__Phospha"/>
    <property type="match status" value="1"/>
</dbReference>
<name>A0A362WZH2_9FLAO</name>
<dbReference type="PANTHER" id="PTHR43434">
    <property type="entry name" value="PHOSPHOGLYCOLATE PHOSPHATASE"/>
    <property type="match status" value="1"/>
</dbReference>
<dbReference type="PRINTS" id="PR00413">
    <property type="entry name" value="HADHALOGNASE"/>
</dbReference>
<dbReference type="InterPro" id="IPR050155">
    <property type="entry name" value="HAD-like_hydrolase_sf"/>
</dbReference>